<feature type="region of interest" description="Disordered" evidence="1">
    <location>
        <begin position="175"/>
        <end position="290"/>
    </location>
</feature>
<dbReference type="OrthoDB" id="2290647at2759"/>
<feature type="region of interest" description="Disordered" evidence="1">
    <location>
        <begin position="71"/>
        <end position="124"/>
    </location>
</feature>
<organism evidence="2 3">
    <name type="scientific">Syncephalastrum racemosum</name>
    <name type="common">Filamentous fungus</name>
    <dbReference type="NCBI Taxonomy" id="13706"/>
    <lineage>
        <taxon>Eukaryota</taxon>
        <taxon>Fungi</taxon>
        <taxon>Fungi incertae sedis</taxon>
        <taxon>Mucoromycota</taxon>
        <taxon>Mucoromycotina</taxon>
        <taxon>Mucoromycetes</taxon>
        <taxon>Mucorales</taxon>
        <taxon>Syncephalastraceae</taxon>
        <taxon>Syncephalastrum</taxon>
    </lineage>
</organism>
<evidence type="ECO:0000313" key="3">
    <source>
        <dbReference type="Proteomes" id="UP000242180"/>
    </source>
</evidence>
<feature type="compositionally biased region" description="Low complexity" evidence="1">
    <location>
        <begin position="429"/>
        <end position="440"/>
    </location>
</feature>
<feature type="compositionally biased region" description="Polar residues" evidence="1">
    <location>
        <begin position="238"/>
        <end position="252"/>
    </location>
</feature>
<feature type="compositionally biased region" description="Low complexity" evidence="1">
    <location>
        <begin position="308"/>
        <end position="336"/>
    </location>
</feature>
<feature type="region of interest" description="Disordered" evidence="1">
    <location>
        <begin position="302"/>
        <end position="568"/>
    </location>
</feature>
<keyword evidence="3" id="KW-1185">Reference proteome</keyword>
<dbReference type="InParanoid" id="A0A1X2HNC8"/>
<sequence>MTQYRFFGLKDRQKNTHNPSTTGAAVATTTTTTTTTTGAAATKAAPTGSNNSEEQAAGVHGWLMNVPGYRDGPEQSIPPKHTERHNNAQPSMLVDGDNNSIPLQTASQLRNGRPESISSASSGDSVNLDELIKNNFAEQVDEETDLPNLADLDLDDEAEGFWKMNDVLAHFRPSELKQQQPHQTQQLNQNTVKKDDNDDDLLSMDEPADKYGYFGANKMDPADQDPVDWSPETDDNLETLSNASSYTSSRTAQPHHRSPSSIRYTGTSENVIRSQRSGSLSSENSMTSQSTVTNQYARYGMTPMLHPSESTSNSSRSHSRLSDYSASSSQASSHTSGLPRHRSGTSSSSHQQQTHTGLPTPSGSHKMARRSVDRMNEAARSSTRLASHLSPPSATHTATSSQSRLAKRATHVPMPSPRTAARPESVTASRSTGLSTSSRLPKTNTSSRIASRASHIPAPRRGTASPEPRSPSLSPARPGSAAAGSRPLSPMGNTRLGGSRSPVPGPRNSIFGRRGSDHASESQNNSRNDHTSRASRPPSAAGHNRPTGLRPPSSLGGTLSKIGRPKRT</sequence>
<feature type="compositionally biased region" description="Low complexity" evidence="1">
    <location>
        <begin position="464"/>
        <end position="487"/>
    </location>
</feature>
<evidence type="ECO:0000256" key="1">
    <source>
        <dbReference type="SAM" id="MobiDB-lite"/>
    </source>
</evidence>
<protein>
    <submittedName>
        <fullName evidence="2">Uncharacterized protein</fullName>
    </submittedName>
</protein>
<dbReference type="AlphaFoldDB" id="A0A1X2HNC8"/>
<feature type="compositionally biased region" description="Low complexity" evidence="1">
    <location>
        <begin position="178"/>
        <end position="189"/>
    </location>
</feature>
<dbReference type="STRING" id="13706.A0A1X2HNC8"/>
<feature type="compositionally biased region" description="Polar residues" evidence="1">
    <location>
        <begin position="259"/>
        <end position="290"/>
    </location>
</feature>
<dbReference type="Proteomes" id="UP000242180">
    <property type="component" value="Unassembled WGS sequence"/>
</dbReference>
<feature type="compositionally biased region" description="Low complexity" evidence="1">
    <location>
        <begin position="344"/>
        <end position="357"/>
    </location>
</feature>
<feature type="compositionally biased region" description="Low complexity" evidence="1">
    <location>
        <begin position="21"/>
        <end position="48"/>
    </location>
</feature>
<gene>
    <name evidence="2" type="ORF">BCR43DRAFT_485975</name>
</gene>
<proteinExistence type="predicted"/>
<dbReference type="OMA" id="GHTSHHE"/>
<dbReference type="EMBL" id="MCGN01000002">
    <property type="protein sequence ID" value="ORZ00880.1"/>
    <property type="molecule type" value="Genomic_DNA"/>
</dbReference>
<feature type="region of interest" description="Disordered" evidence="1">
    <location>
        <begin position="1"/>
        <end position="54"/>
    </location>
</feature>
<reference evidence="2 3" key="1">
    <citation type="submission" date="2016-07" db="EMBL/GenBank/DDBJ databases">
        <title>Pervasive Adenine N6-methylation of Active Genes in Fungi.</title>
        <authorList>
            <consortium name="DOE Joint Genome Institute"/>
            <person name="Mondo S.J."/>
            <person name="Dannebaum R.O."/>
            <person name="Kuo R.C."/>
            <person name="Labutti K."/>
            <person name="Haridas S."/>
            <person name="Kuo A."/>
            <person name="Salamov A."/>
            <person name="Ahrendt S.R."/>
            <person name="Lipzen A."/>
            <person name="Sullivan W."/>
            <person name="Andreopoulos W.B."/>
            <person name="Clum A."/>
            <person name="Lindquist E."/>
            <person name="Daum C."/>
            <person name="Ramamoorthy G.K."/>
            <person name="Gryganskyi A."/>
            <person name="Culley D."/>
            <person name="Magnuson J.K."/>
            <person name="James T.Y."/>
            <person name="O'Malley M.A."/>
            <person name="Stajich J.E."/>
            <person name="Spatafora J.W."/>
            <person name="Visel A."/>
            <person name="Grigoriev I.V."/>
        </authorList>
    </citation>
    <scope>NUCLEOTIDE SEQUENCE [LARGE SCALE GENOMIC DNA]</scope>
    <source>
        <strain evidence="2 3">NRRL 2496</strain>
    </source>
</reference>
<accession>A0A1X2HNC8</accession>
<comment type="caution">
    <text evidence="2">The sequence shown here is derived from an EMBL/GenBank/DDBJ whole genome shotgun (WGS) entry which is preliminary data.</text>
</comment>
<feature type="compositionally biased region" description="Low complexity" evidence="1">
    <location>
        <begin position="390"/>
        <end position="403"/>
    </location>
</feature>
<feature type="compositionally biased region" description="Acidic residues" evidence="1">
    <location>
        <begin position="222"/>
        <end position="237"/>
    </location>
</feature>
<evidence type="ECO:0000313" key="2">
    <source>
        <dbReference type="EMBL" id="ORZ00880.1"/>
    </source>
</evidence>
<name>A0A1X2HNC8_SYNRA</name>
<feature type="compositionally biased region" description="Polar residues" evidence="1">
    <location>
        <begin position="97"/>
        <end position="124"/>
    </location>
</feature>